<dbReference type="Proteomes" id="UP000027093">
    <property type="component" value="Chromosome"/>
</dbReference>
<evidence type="ECO:0000256" key="5">
    <source>
        <dbReference type="SAM" id="Phobius"/>
    </source>
</evidence>
<keyword evidence="5" id="KW-0472">Membrane</keyword>
<protein>
    <submittedName>
        <fullName evidence="7">Major facilitator superfamily transporter</fullName>
    </submittedName>
</protein>
<feature type="transmembrane region" description="Helical" evidence="5">
    <location>
        <begin position="383"/>
        <end position="405"/>
    </location>
</feature>
<feature type="transmembrane region" description="Helical" evidence="5">
    <location>
        <begin position="52"/>
        <end position="72"/>
    </location>
</feature>
<dbReference type="InterPro" id="IPR020846">
    <property type="entry name" value="MFS_dom"/>
</dbReference>
<feature type="transmembrane region" description="Helical" evidence="5">
    <location>
        <begin position="307"/>
        <end position="324"/>
    </location>
</feature>
<dbReference type="HOGENOM" id="CLU_629495_0_0_2"/>
<dbReference type="KEGG" id="nvn:NVIE_017980"/>
<evidence type="ECO:0000256" key="4">
    <source>
        <dbReference type="SAM" id="MobiDB-lite"/>
    </source>
</evidence>
<feature type="transmembrane region" description="Helical" evidence="5">
    <location>
        <begin position="330"/>
        <end position="351"/>
    </location>
</feature>
<evidence type="ECO:0000259" key="6">
    <source>
        <dbReference type="PROSITE" id="PS50850"/>
    </source>
</evidence>
<organism evidence="7 8">
    <name type="scientific">Nitrososphaera viennensis EN76</name>
    <dbReference type="NCBI Taxonomy" id="926571"/>
    <lineage>
        <taxon>Archaea</taxon>
        <taxon>Nitrososphaerota</taxon>
        <taxon>Nitrososphaeria</taxon>
        <taxon>Nitrososphaerales</taxon>
        <taxon>Nitrososphaeraceae</taxon>
        <taxon>Nitrososphaera</taxon>
    </lineage>
</organism>
<feature type="transmembrane region" description="Helical" evidence="5">
    <location>
        <begin position="272"/>
        <end position="295"/>
    </location>
</feature>
<proteinExistence type="predicted"/>
<dbReference type="EMBL" id="CP007536">
    <property type="protein sequence ID" value="AIC16058.1"/>
    <property type="molecule type" value="Genomic_DNA"/>
</dbReference>
<dbReference type="PANTHER" id="PTHR43271">
    <property type="entry name" value="BLL2771 PROTEIN"/>
    <property type="match status" value="1"/>
</dbReference>
<feature type="region of interest" description="Disordered" evidence="4">
    <location>
        <begin position="198"/>
        <end position="221"/>
    </location>
</feature>
<feature type="transmembrane region" description="Helical" evidence="5">
    <location>
        <begin position="411"/>
        <end position="431"/>
    </location>
</feature>
<reference evidence="7 8" key="1">
    <citation type="journal article" date="2014" name="Int. J. Syst. Evol. Microbiol.">
        <title>Nitrososphaera viennensis gen. nov., sp. nov., an aerobic and mesophilic, ammonia-oxidizing archaeon from soil and a member of the archaeal phylum Thaumarchaeota.</title>
        <authorList>
            <person name="Stieglmeier M."/>
            <person name="Klingl A."/>
            <person name="Alves R.J."/>
            <person name="Rittmann S.K."/>
            <person name="Melcher M."/>
            <person name="Leisch N."/>
            <person name="Schleper C."/>
        </authorList>
    </citation>
    <scope>NUCLEOTIDE SEQUENCE [LARGE SCALE GENOMIC DNA]</scope>
    <source>
        <strain evidence="7">EN76</strain>
    </source>
</reference>
<feature type="transmembrane region" description="Helical" evidence="5">
    <location>
        <begin position="144"/>
        <end position="169"/>
    </location>
</feature>
<dbReference type="InterPro" id="IPR011701">
    <property type="entry name" value="MFS"/>
</dbReference>
<evidence type="ECO:0000256" key="2">
    <source>
        <dbReference type="ARBA" id="ARBA00022448"/>
    </source>
</evidence>
<evidence type="ECO:0000313" key="8">
    <source>
        <dbReference type="Proteomes" id="UP000027093"/>
    </source>
</evidence>
<keyword evidence="5" id="KW-0812">Transmembrane</keyword>
<comment type="subcellular location">
    <subcellularLocation>
        <location evidence="1">Cell membrane</location>
        <topology evidence="1">Multi-pass membrane protein</topology>
    </subcellularLocation>
</comment>
<keyword evidence="8" id="KW-1185">Reference proteome</keyword>
<feature type="transmembrane region" description="Helical" evidence="5">
    <location>
        <begin position="28"/>
        <end position="46"/>
    </location>
</feature>
<dbReference type="SUPFAM" id="SSF103473">
    <property type="entry name" value="MFS general substrate transporter"/>
    <property type="match status" value="1"/>
</dbReference>
<dbReference type="Pfam" id="PF07690">
    <property type="entry name" value="MFS_1"/>
    <property type="match status" value="1"/>
</dbReference>
<sequence length="435" mass="44739">MDNDYHHHSSTTTAANLAASASLIIARIFYGANWFNVAAIFPLIALEFGQDVSLLGSISAAFLIGVGAFQVPSGIFAARHSPRTSAIAGIAVSSAAALVSGLISEAPQLVWLRFIVGAGMAFFFSSGVVLIARYANRNSPGLSIGVMNAAHSVGGIIGILGWIVIAVAIGWRQSLVLSGAIGLATALLLVLTIPKRETTKSTDGSPPPSSSPSDRKPPLPPSPPLPLNGAAVLKILSNHSIVALGLVLTGIQAAWALTLTFIVVFLQELEASLEIIGIIASVALISAIISAPLIGRVYDRVIRDARKILLICGAATSLATAAVSTAILPVIVAAVIVIGFFAGGAFTVAYAKARRTPVRGLGLEPPDSGGDGSASSNYSALNVAWVNGLSLLGVLWMPVAFSYAVQHAGGYPAAWMLAGVLTALFVTVPLLKVEK</sequence>
<accession>A0A060HKQ1</accession>
<dbReference type="RefSeq" id="WP_075054918.1">
    <property type="nucleotide sequence ID" value="NZ_CP007536.1"/>
</dbReference>
<dbReference type="PANTHER" id="PTHR43271:SF2">
    <property type="entry name" value="BLL2771 PROTEIN"/>
    <property type="match status" value="1"/>
</dbReference>
<evidence type="ECO:0000256" key="3">
    <source>
        <dbReference type="ARBA" id="ARBA00022475"/>
    </source>
</evidence>
<dbReference type="PROSITE" id="PS50850">
    <property type="entry name" value="MFS"/>
    <property type="match status" value="1"/>
</dbReference>
<feature type="transmembrane region" description="Helical" evidence="5">
    <location>
        <begin position="241"/>
        <end position="266"/>
    </location>
</feature>
<dbReference type="AlphaFoldDB" id="A0A060HKQ1"/>
<feature type="transmembrane region" description="Helical" evidence="5">
    <location>
        <begin position="175"/>
        <end position="193"/>
    </location>
</feature>
<feature type="transmembrane region" description="Helical" evidence="5">
    <location>
        <begin position="84"/>
        <end position="104"/>
    </location>
</feature>
<evidence type="ECO:0000256" key="1">
    <source>
        <dbReference type="ARBA" id="ARBA00004651"/>
    </source>
</evidence>
<dbReference type="GO" id="GO:0022857">
    <property type="term" value="F:transmembrane transporter activity"/>
    <property type="evidence" value="ECO:0007669"/>
    <property type="project" value="InterPro"/>
</dbReference>
<name>A0A060HKQ1_9ARCH</name>
<keyword evidence="3" id="KW-1003">Cell membrane</keyword>
<keyword evidence="5" id="KW-1133">Transmembrane helix</keyword>
<dbReference type="InterPro" id="IPR036259">
    <property type="entry name" value="MFS_trans_sf"/>
</dbReference>
<evidence type="ECO:0000313" key="7">
    <source>
        <dbReference type="EMBL" id="AIC16058.1"/>
    </source>
</evidence>
<dbReference type="GO" id="GO:0005886">
    <property type="term" value="C:plasma membrane"/>
    <property type="evidence" value="ECO:0007669"/>
    <property type="project" value="UniProtKB-SubCell"/>
</dbReference>
<feature type="transmembrane region" description="Helical" evidence="5">
    <location>
        <begin position="110"/>
        <end position="132"/>
    </location>
</feature>
<feature type="domain" description="Major facilitator superfamily (MFS) profile" evidence="6">
    <location>
        <begin position="19"/>
        <end position="435"/>
    </location>
</feature>
<dbReference type="Gene3D" id="1.20.1250.20">
    <property type="entry name" value="MFS general substrate transporter like domains"/>
    <property type="match status" value="2"/>
</dbReference>
<keyword evidence="2" id="KW-0813">Transport</keyword>
<dbReference type="GeneID" id="74947061"/>
<dbReference type="OrthoDB" id="200998at2157"/>
<gene>
    <name evidence="7" type="ORF">NVIE_017980</name>
</gene>